<dbReference type="Proteomes" id="UP000789901">
    <property type="component" value="Unassembled WGS sequence"/>
</dbReference>
<evidence type="ECO:0000313" key="3">
    <source>
        <dbReference type="Proteomes" id="UP000789901"/>
    </source>
</evidence>
<protein>
    <submittedName>
        <fullName evidence="2">23655_t:CDS:1</fullName>
    </submittedName>
</protein>
<dbReference type="InterPro" id="IPR017853">
    <property type="entry name" value="GH"/>
</dbReference>
<accession>A0ABN7WBE8</accession>
<evidence type="ECO:0000313" key="2">
    <source>
        <dbReference type="EMBL" id="CAG8825198.1"/>
    </source>
</evidence>
<organism evidence="2 3">
    <name type="scientific">Gigaspora margarita</name>
    <dbReference type="NCBI Taxonomy" id="4874"/>
    <lineage>
        <taxon>Eukaryota</taxon>
        <taxon>Fungi</taxon>
        <taxon>Fungi incertae sedis</taxon>
        <taxon>Mucoromycota</taxon>
        <taxon>Glomeromycotina</taxon>
        <taxon>Glomeromycetes</taxon>
        <taxon>Diversisporales</taxon>
        <taxon>Gigasporaceae</taxon>
        <taxon>Gigaspora</taxon>
    </lineage>
</organism>
<dbReference type="EMBL" id="CAJVQB010037442">
    <property type="protein sequence ID" value="CAG8825198.1"/>
    <property type="molecule type" value="Genomic_DNA"/>
</dbReference>
<dbReference type="SUPFAM" id="SSF51445">
    <property type="entry name" value="(Trans)glycosidases"/>
    <property type="match status" value="1"/>
</dbReference>
<dbReference type="InterPro" id="IPR050314">
    <property type="entry name" value="Glycosyl_Hydrlase_18"/>
</dbReference>
<feature type="non-terminal residue" evidence="2">
    <location>
        <position position="266"/>
    </location>
</feature>
<dbReference type="PANTHER" id="PTHR11177">
    <property type="entry name" value="CHITINASE"/>
    <property type="match status" value="1"/>
</dbReference>
<comment type="caution">
    <text evidence="2">The sequence shown here is derived from an EMBL/GenBank/DDBJ whole genome shotgun (WGS) entry which is preliminary data.</text>
</comment>
<sequence length="266" mass="30443">MYNSTNPGNQQFIGDLIAIVNDFSFDGIDIDYPNKMPSGQFNISDIDPDIITFVNLLAFRLNINTTRPSAGIGDIQRIINSWSNYIDKSKLVLGIELGGIIEAITPSHFVRSDIANQNFAILRNQNVTFPSDENIIDPCKVTSYAHLPWQNLLNLLEPPCYTNTIQSSGWKYGFDNKSQQPYLFQRTQLYPINNLKTNYYYISYEDYQSLNAKFDLIRKNNLGGIAIPDITKDYSQLMNFVSTSSPIQPNNSGWRVRRRYFCWCNG</sequence>
<dbReference type="Gene3D" id="3.10.50.10">
    <property type="match status" value="1"/>
</dbReference>
<name>A0ABN7WBE8_GIGMA</name>
<dbReference type="InterPro" id="IPR001223">
    <property type="entry name" value="Glyco_hydro18_cat"/>
</dbReference>
<dbReference type="InterPro" id="IPR029070">
    <property type="entry name" value="Chitinase_insertion_sf"/>
</dbReference>
<reference evidence="2 3" key="1">
    <citation type="submission" date="2021-06" db="EMBL/GenBank/DDBJ databases">
        <authorList>
            <person name="Kallberg Y."/>
            <person name="Tangrot J."/>
            <person name="Rosling A."/>
        </authorList>
    </citation>
    <scope>NUCLEOTIDE SEQUENCE [LARGE SCALE GENOMIC DNA]</scope>
    <source>
        <strain evidence="2 3">120-4 pot B 10/14</strain>
    </source>
</reference>
<feature type="domain" description="GH18" evidence="1">
    <location>
        <begin position="50"/>
        <end position="233"/>
    </location>
</feature>
<dbReference type="Pfam" id="PF00704">
    <property type="entry name" value="Glyco_hydro_18"/>
    <property type="match status" value="1"/>
</dbReference>
<evidence type="ECO:0000259" key="1">
    <source>
        <dbReference type="Pfam" id="PF00704"/>
    </source>
</evidence>
<dbReference type="Gene3D" id="3.20.20.80">
    <property type="entry name" value="Glycosidases"/>
    <property type="match status" value="1"/>
</dbReference>
<gene>
    <name evidence="2" type="ORF">GMARGA_LOCUS28780</name>
</gene>
<dbReference type="PANTHER" id="PTHR11177:SF317">
    <property type="entry name" value="CHITINASE 12-RELATED"/>
    <property type="match status" value="1"/>
</dbReference>
<proteinExistence type="predicted"/>
<keyword evidence="3" id="KW-1185">Reference proteome</keyword>